<organism evidence="1 2">
    <name type="scientific">Apiospora phragmitis</name>
    <dbReference type="NCBI Taxonomy" id="2905665"/>
    <lineage>
        <taxon>Eukaryota</taxon>
        <taxon>Fungi</taxon>
        <taxon>Dikarya</taxon>
        <taxon>Ascomycota</taxon>
        <taxon>Pezizomycotina</taxon>
        <taxon>Sordariomycetes</taxon>
        <taxon>Xylariomycetidae</taxon>
        <taxon>Amphisphaeriales</taxon>
        <taxon>Apiosporaceae</taxon>
        <taxon>Apiospora</taxon>
    </lineage>
</organism>
<dbReference type="GeneID" id="92097876"/>
<dbReference type="EMBL" id="JAQQWL010000013">
    <property type="protein sequence ID" value="KAK8042921.1"/>
    <property type="molecule type" value="Genomic_DNA"/>
</dbReference>
<evidence type="ECO:0000313" key="2">
    <source>
        <dbReference type="Proteomes" id="UP001480595"/>
    </source>
</evidence>
<dbReference type="RefSeq" id="XP_066709774.1">
    <property type="nucleotide sequence ID" value="XM_066864813.1"/>
</dbReference>
<evidence type="ECO:0000313" key="1">
    <source>
        <dbReference type="EMBL" id="KAK8042921.1"/>
    </source>
</evidence>
<sequence length="65" mass="6907">MFPRSYGSGVAFEAMFSGDVPQEGDELLVEGNAGVMVKQVACSVRAAADLGSDTPRIRRAWSSPM</sequence>
<name>A0ABR1TA96_9PEZI</name>
<dbReference type="Proteomes" id="UP001480595">
    <property type="component" value="Unassembled WGS sequence"/>
</dbReference>
<gene>
    <name evidence="1" type="ORF">PG994_013404</name>
</gene>
<reference evidence="1 2" key="1">
    <citation type="submission" date="2023-01" db="EMBL/GenBank/DDBJ databases">
        <title>Analysis of 21 Apiospora genomes using comparative genomics revels a genus with tremendous synthesis potential of carbohydrate active enzymes and secondary metabolites.</title>
        <authorList>
            <person name="Sorensen T."/>
        </authorList>
    </citation>
    <scope>NUCLEOTIDE SEQUENCE [LARGE SCALE GENOMIC DNA]</scope>
    <source>
        <strain evidence="1 2">CBS 135458</strain>
    </source>
</reference>
<accession>A0ABR1TA96</accession>
<protein>
    <submittedName>
        <fullName evidence="1">Uncharacterized protein</fullName>
    </submittedName>
</protein>
<comment type="caution">
    <text evidence="1">The sequence shown here is derived from an EMBL/GenBank/DDBJ whole genome shotgun (WGS) entry which is preliminary data.</text>
</comment>
<keyword evidence="2" id="KW-1185">Reference proteome</keyword>
<proteinExistence type="predicted"/>